<organism evidence="1 2">
    <name type="scientific">Echinococcus granulosus</name>
    <name type="common">Hydatid tapeworm</name>
    <dbReference type="NCBI Taxonomy" id="6210"/>
    <lineage>
        <taxon>Eukaryota</taxon>
        <taxon>Metazoa</taxon>
        <taxon>Spiralia</taxon>
        <taxon>Lophotrochozoa</taxon>
        <taxon>Platyhelminthes</taxon>
        <taxon>Cestoda</taxon>
        <taxon>Eucestoda</taxon>
        <taxon>Cyclophyllidea</taxon>
        <taxon>Taeniidae</taxon>
        <taxon>Echinococcus</taxon>
        <taxon>Echinococcus granulosus group</taxon>
    </lineage>
</organism>
<dbReference type="GeneID" id="36346586"/>
<sequence>MRHFQFLERLSSTSIKGYLIITFFFYYKFAKNQYFICPVILDDRQLEKLRSLEYKHTRFCKKMSTEHRSVVSVFCCEITTTGLSLLPNEIYLITPLFSAQKNALKRTIIQFGIIIKYANKWWFLQRRSCEMSLGMGDTNNRDYQKLQTKYLVTAFTCLEMNIFQSTIFRLNLRRTCQTDIIWIKFLMPKQINFLSKIIAIKVYNC</sequence>
<protein>
    <submittedName>
        <fullName evidence="1">Uncharacterized protein</fullName>
    </submittedName>
</protein>
<proteinExistence type="predicted"/>
<dbReference type="AlphaFoldDB" id="W6UL79"/>
<dbReference type="CTD" id="36346586"/>
<gene>
    <name evidence="1" type="ORF">EGR_10871</name>
</gene>
<evidence type="ECO:0000313" key="2">
    <source>
        <dbReference type="Proteomes" id="UP000019149"/>
    </source>
</evidence>
<reference evidence="1 2" key="1">
    <citation type="journal article" date="2013" name="Nat. Genet.">
        <title>The genome of the hydatid tapeworm Echinococcus granulosus.</title>
        <authorList>
            <person name="Zheng H."/>
            <person name="Zhang W."/>
            <person name="Zhang L."/>
            <person name="Zhang Z."/>
            <person name="Li J."/>
            <person name="Lu G."/>
            <person name="Zhu Y."/>
            <person name="Wang Y."/>
            <person name="Huang Y."/>
            <person name="Liu J."/>
            <person name="Kang H."/>
            <person name="Chen J."/>
            <person name="Wang L."/>
            <person name="Chen A."/>
            <person name="Yu S."/>
            <person name="Gao Z."/>
            <person name="Jin L."/>
            <person name="Gu W."/>
            <person name="Wang Z."/>
            <person name="Zhao L."/>
            <person name="Shi B."/>
            <person name="Wen H."/>
            <person name="Lin R."/>
            <person name="Jones M.K."/>
            <person name="Brejova B."/>
            <person name="Vinar T."/>
            <person name="Zhao G."/>
            <person name="McManus D.P."/>
            <person name="Chen Z."/>
            <person name="Zhou Y."/>
            <person name="Wang S."/>
        </authorList>
    </citation>
    <scope>NUCLEOTIDE SEQUENCE [LARGE SCALE GENOMIC DNA]</scope>
</reference>
<dbReference type="EMBL" id="APAU02000289">
    <property type="protein sequence ID" value="EUB54269.1"/>
    <property type="molecule type" value="Genomic_DNA"/>
</dbReference>
<dbReference type="KEGG" id="egl:EGR_10871"/>
<accession>W6UL79</accession>
<dbReference type="RefSeq" id="XP_024345465.1">
    <property type="nucleotide sequence ID" value="XM_024500120.1"/>
</dbReference>
<name>W6UL79_ECHGR</name>
<comment type="caution">
    <text evidence="1">The sequence shown here is derived from an EMBL/GenBank/DDBJ whole genome shotgun (WGS) entry which is preliminary data.</text>
</comment>
<dbReference type="Proteomes" id="UP000019149">
    <property type="component" value="Unassembled WGS sequence"/>
</dbReference>
<keyword evidence="2" id="KW-1185">Reference proteome</keyword>
<evidence type="ECO:0000313" key="1">
    <source>
        <dbReference type="EMBL" id="EUB54269.1"/>
    </source>
</evidence>